<evidence type="ECO:0000313" key="2">
    <source>
        <dbReference type="EMBL" id="KAK9889213.1"/>
    </source>
</evidence>
<reference evidence="2 3" key="1">
    <citation type="submission" date="2023-03" db="EMBL/GenBank/DDBJ databases">
        <title>Genome insight into feeding habits of ladybird beetles.</title>
        <authorList>
            <person name="Li H.-S."/>
            <person name="Huang Y.-H."/>
            <person name="Pang H."/>
        </authorList>
    </citation>
    <scope>NUCLEOTIDE SEQUENCE [LARGE SCALE GENOMIC DNA]</scope>
    <source>
        <strain evidence="2">SYSU_2023b</strain>
        <tissue evidence="2">Whole body</tissue>
    </source>
</reference>
<keyword evidence="3" id="KW-1185">Reference proteome</keyword>
<feature type="region of interest" description="Disordered" evidence="1">
    <location>
        <begin position="1"/>
        <end position="67"/>
    </location>
</feature>
<proteinExistence type="predicted"/>
<comment type="caution">
    <text evidence="2">The sequence shown here is derived from an EMBL/GenBank/DDBJ whole genome shotgun (WGS) entry which is preliminary data.</text>
</comment>
<sequence length="94" mass="10593">MVHDMNTVNENDARPGADAQATLPTARETRQSPKISQVMLQRNSASPSVPRKIMSKNHNNTRKPMVPYKANQKFDIGLARVHGPYKEHVQTMNI</sequence>
<dbReference type="EMBL" id="JARQZJ010000122">
    <property type="protein sequence ID" value="KAK9889213.1"/>
    <property type="molecule type" value="Genomic_DNA"/>
</dbReference>
<evidence type="ECO:0000313" key="3">
    <source>
        <dbReference type="Proteomes" id="UP001431783"/>
    </source>
</evidence>
<name>A0AAW1V720_9CUCU</name>
<organism evidence="2 3">
    <name type="scientific">Henosepilachna vigintioctopunctata</name>
    <dbReference type="NCBI Taxonomy" id="420089"/>
    <lineage>
        <taxon>Eukaryota</taxon>
        <taxon>Metazoa</taxon>
        <taxon>Ecdysozoa</taxon>
        <taxon>Arthropoda</taxon>
        <taxon>Hexapoda</taxon>
        <taxon>Insecta</taxon>
        <taxon>Pterygota</taxon>
        <taxon>Neoptera</taxon>
        <taxon>Endopterygota</taxon>
        <taxon>Coleoptera</taxon>
        <taxon>Polyphaga</taxon>
        <taxon>Cucujiformia</taxon>
        <taxon>Coccinelloidea</taxon>
        <taxon>Coccinellidae</taxon>
        <taxon>Epilachninae</taxon>
        <taxon>Epilachnini</taxon>
        <taxon>Henosepilachna</taxon>
    </lineage>
</organism>
<dbReference type="Proteomes" id="UP001431783">
    <property type="component" value="Unassembled WGS sequence"/>
</dbReference>
<accession>A0AAW1V720</accession>
<protein>
    <submittedName>
        <fullName evidence="2">Uncharacterized protein</fullName>
    </submittedName>
</protein>
<dbReference type="AlphaFoldDB" id="A0AAW1V720"/>
<gene>
    <name evidence="2" type="ORF">WA026_004492</name>
</gene>
<feature type="compositionally biased region" description="Polar residues" evidence="1">
    <location>
        <begin position="32"/>
        <end position="47"/>
    </location>
</feature>
<feature type="compositionally biased region" description="Polar residues" evidence="1">
    <location>
        <begin position="1"/>
        <end position="10"/>
    </location>
</feature>
<evidence type="ECO:0000256" key="1">
    <source>
        <dbReference type="SAM" id="MobiDB-lite"/>
    </source>
</evidence>